<evidence type="ECO:0000256" key="2">
    <source>
        <dbReference type="ARBA" id="ARBA00022801"/>
    </source>
</evidence>
<evidence type="ECO:0000313" key="8">
    <source>
        <dbReference type="Proteomes" id="UP000261905"/>
    </source>
</evidence>
<reference evidence="7 8" key="1">
    <citation type="submission" date="2018-08" db="EMBL/GenBank/DDBJ databases">
        <title>Paenibacillus sp. M4BSY-1, whole genome shotgun sequence.</title>
        <authorList>
            <person name="Tuo L."/>
        </authorList>
    </citation>
    <scope>NUCLEOTIDE SEQUENCE [LARGE SCALE GENOMIC DNA]</scope>
    <source>
        <strain evidence="7 8">M4BSY-1</strain>
    </source>
</reference>
<keyword evidence="5" id="KW-0732">Signal</keyword>
<evidence type="ECO:0000256" key="4">
    <source>
        <dbReference type="PROSITE-ProRule" id="PRU01100"/>
    </source>
</evidence>
<evidence type="ECO:0000256" key="3">
    <source>
        <dbReference type="ARBA" id="ARBA00023295"/>
    </source>
</evidence>
<evidence type="ECO:0000256" key="5">
    <source>
        <dbReference type="SAM" id="SignalP"/>
    </source>
</evidence>
<feature type="signal peptide" evidence="5">
    <location>
        <begin position="1"/>
        <end position="19"/>
    </location>
</feature>
<accession>A0A371PGQ2</accession>
<keyword evidence="8" id="KW-1185">Reference proteome</keyword>
<dbReference type="PANTHER" id="PTHR40079">
    <property type="entry name" value="MANNAN ENDO-1,4-BETA-MANNOSIDASE E-RELATED"/>
    <property type="match status" value="1"/>
</dbReference>
<feature type="chain" id="PRO_5039508240" description="GH26 domain-containing protein" evidence="5">
    <location>
        <begin position="20"/>
        <end position="327"/>
    </location>
</feature>
<dbReference type="GO" id="GO:0006080">
    <property type="term" value="P:substituted mannan metabolic process"/>
    <property type="evidence" value="ECO:0007669"/>
    <property type="project" value="InterPro"/>
</dbReference>
<name>A0A371PGQ2_9BACL</name>
<dbReference type="Gene3D" id="3.20.20.80">
    <property type="entry name" value="Glycosidases"/>
    <property type="match status" value="1"/>
</dbReference>
<gene>
    <name evidence="7" type="ORF">DX130_15985</name>
</gene>
<dbReference type="SUPFAM" id="SSF51445">
    <property type="entry name" value="(Trans)glycosidases"/>
    <property type="match status" value="1"/>
</dbReference>
<dbReference type="InterPro" id="IPR017853">
    <property type="entry name" value="GH"/>
</dbReference>
<dbReference type="InterPro" id="IPR022790">
    <property type="entry name" value="GH26_dom"/>
</dbReference>
<feature type="active site" description="Nucleophile" evidence="4">
    <location>
        <position position="246"/>
    </location>
</feature>
<dbReference type="PROSITE" id="PS51764">
    <property type="entry name" value="GH26"/>
    <property type="match status" value="1"/>
</dbReference>
<protein>
    <recommendedName>
        <fullName evidence="6">GH26 domain-containing protein</fullName>
    </recommendedName>
</protein>
<dbReference type="PROSITE" id="PS51257">
    <property type="entry name" value="PROKAR_LIPOPROTEIN"/>
    <property type="match status" value="1"/>
</dbReference>
<sequence length="327" mass="37704">MTRQSGLLIILALMLVITACSDSSKSPTSYKTSGDLKRLEPAGNKVLHGAGQDMGAFAEYNMAMGDDIKPILSMYYVGLKDKLDHFFKGVQSDLYDYGDDVIPQIGLYMTMDGHPEKAFDHEVAEGKVDYNIEILVNELKALNRPVFLRIGYEFNGEWNGYKPESYKQAFIRITKAIREAGLDQVATVWNYSPDANNKDFMSFYPGDEYVDWWGVDIFEIQRTTQQDTIDYMNEAEKRGYPVMIGEVTPRFVGVTDGMKSWDTFFKPFFEWVDAHKGIKAICYINWQWSKYPNWSNWGDARLQTNEVVLTNYLKEMQKDKYIHSRSK</sequence>
<dbReference type="EMBL" id="QUBQ01000002">
    <property type="protein sequence ID" value="REK75131.1"/>
    <property type="molecule type" value="Genomic_DNA"/>
</dbReference>
<evidence type="ECO:0000259" key="6">
    <source>
        <dbReference type="PROSITE" id="PS51764"/>
    </source>
</evidence>
<evidence type="ECO:0000256" key="1">
    <source>
        <dbReference type="ARBA" id="ARBA00007754"/>
    </source>
</evidence>
<dbReference type="InterPro" id="IPR000805">
    <property type="entry name" value="Glyco_hydro_26"/>
</dbReference>
<dbReference type="AlphaFoldDB" id="A0A371PGQ2"/>
<dbReference type="OrthoDB" id="9802773at2"/>
<comment type="caution">
    <text evidence="7">The sequence shown here is derived from an EMBL/GenBank/DDBJ whole genome shotgun (WGS) entry which is preliminary data.</text>
</comment>
<evidence type="ECO:0000313" key="7">
    <source>
        <dbReference type="EMBL" id="REK75131.1"/>
    </source>
</evidence>
<dbReference type="GO" id="GO:0016985">
    <property type="term" value="F:mannan endo-1,4-beta-mannosidase activity"/>
    <property type="evidence" value="ECO:0007669"/>
    <property type="project" value="InterPro"/>
</dbReference>
<comment type="similarity">
    <text evidence="1 4">Belongs to the glycosyl hydrolase 26 family.</text>
</comment>
<dbReference type="Proteomes" id="UP000261905">
    <property type="component" value="Unassembled WGS sequence"/>
</dbReference>
<dbReference type="RefSeq" id="WP_116047020.1">
    <property type="nucleotide sequence ID" value="NZ_QUBQ01000002.1"/>
</dbReference>
<proteinExistence type="inferred from homology"/>
<dbReference type="Pfam" id="PF02156">
    <property type="entry name" value="Glyco_hydro_26"/>
    <property type="match status" value="1"/>
</dbReference>
<feature type="active site" description="Proton donor" evidence="4">
    <location>
        <position position="153"/>
    </location>
</feature>
<keyword evidence="2 4" id="KW-0378">Hydrolase</keyword>
<dbReference type="PANTHER" id="PTHR40079:SF4">
    <property type="entry name" value="GH26 DOMAIN-CONTAINING PROTEIN-RELATED"/>
    <property type="match status" value="1"/>
</dbReference>
<keyword evidence="3 4" id="KW-0326">Glycosidase</keyword>
<feature type="domain" description="GH26" evidence="6">
    <location>
        <begin position="27"/>
        <end position="312"/>
    </location>
</feature>
<organism evidence="7 8">
    <name type="scientific">Paenibacillus paeoniae</name>
    <dbReference type="NCBI Taxonomy" id="2292705"/>
    <lineage>
        <taxon>Bacteria</taxon>
        <taxon>Bacillati</taxon>
        <taxon>Bacillota</taxon>
        <taxon>Bacilli</taxon>
        <taxon>Bacillales</taxon>
        <taxon>Paenibacillaceae</taxon>
        <taxon>Paenibacillus</taxon>
    </lineage>
</organism>